<reference evidence="1 2" key="1">
    <citation type="journal article" date="2012" name="Genome Biol.">
        <title>Genome and low-iron response of an oceanic diatom adapted to chronic iron limitation.</title>
        <authorList>
            <person name="Lommer M."/>
            <person name="Specht M."/>
            <person name="Roy A.S."/>
            <person name="Kraemer L."/>
            <person name="Andreson R."/>
            <person name="Gutowska M.A."/>
            <person name="Wolf J."/>
            <person name="Bergner S.V."/>
            <person name="Schilhabel M.B."/>
            <person name="Klostermeier U.C."/>
            <person name="Beiko R.G."/>
            <person name="Rosenstiel P."/>
            <person name="Hippler M."/>
            <person name="Laroche J."/>
        </authorList>
    </citation>
    <scope>NUCLEOTIDE SEQUENCE [LARGE SCALE GENOMIC DNA]</scope>
    <source>
        <strain evidence="1 2">CCMP1005</strain>
    </source>
</reference>
<gene>
    <name evidence="1" type="ORF">THAOC_24885</name>
</gene>
<proteinExistence type="predicted"/>
<organism evidence="1 2">
    <name type="scientific">Thalassiosira oceanica</name>
    <name type="common">Marine diatom</name>
    <dbReference type="NCBI Taxonomy" id="159749"/>
    <lineage>
        <taxon>Eukaryota</taxon>
        <taxon>Sar</taxon>
        <taxon>Stramenopiles</taxon>
        <taxon>Ochrophyta</taxon>
        <taxon>Bacillariophyta</taxon>
        <taxon>Coscinodiscophyceae</taxon>
        <taxon>Thalassiosirophycidae</taxon>
        <taxon>Thalassiosirales</taxon>
        <taxon>Thalassiosiraceae</taxon>
        <taxon>Thalassiosira</taxon>
    </lineage>
</organism>
<evidence type="ECO:0000313" key="1">
    <source>
        <dbReference type="EMBL" id="EJK55387.1"/>
    </source>
</evidence>
<dbReference type="AlphaFoldDB" id="K0S9E9"/>
<comment type="caution">
    <text evidence="1">The sequence shown here is derived from an EMBL/GenBank/DDBJ whole genome shotgun (WGS) entry which is preliminary data.</text>
</comment>
<feature type="non-terminal residue" evidence="1">
    <location>
        <position position="1"/>
    </location>
</feature>
<keyword evidence="2" id="KW-1185">Reference proteome</keyword>
<accession>K0S9E9</accession>
<sequence length="29" mass="2864">IVASFGGAFGTILLPGWGAVFGIQLGDSL</sequence>
<dbReference type="Proteomes" id="UP000266841">
    <property type="component" value="Unassembled WGS sequence"/>
</dbReference>
<dbReference type="EMBL" id="AGNL01034139">
    <property type="protein sequence ID" value="EJK55387.1"/>
    <property type="molecule type" value="Genomic_DNA"/>
</dbReference>
<evidence type="ECO:0000313" key="2">
    <source>
        <dbReference type="Proteomes" id="UP000266841"/>
    </source>
</evidence>
<protein>
    <submittedName>
        <fullName evidence="1">Uncharacterized protein</fullName>
    </submittedName>
</protein>
<name>K0S9E9_THAOC</name>